<dbReference type="InterPro" id="IPR043726">
    <property type="entry name" value="LiaI-LiaF-like_TM1"/>
</dbReference>
<evidence type="ECO:0000259" key="7">
    <source>
        <dbReference type="Pfam" id="PF04024"/>
    </source>
</evidence>
<dbReference type="InterPro" id="IPR052027">
    <property type="entry name" value="PspC"/>
</dbReference>
<dbReference type="PANTHER" id="PTHR33885">
    <property type="entry name" value="PHAGE SHOCK PROTEIN C"/>
    <property type="match status" value="1"/>
</dbReference>
<dbReference type="PANTHER" id="PTHR33885:SF3">
    <property type="entry name" value="PHAGE SHOCK PROTEIN C"/>
    <property type="match status" value="1"/>
</dbReference>
<keyword evidence="2" id="KW-1003">Cell membrane</keyword>
<dbReference type="Pfam" id="PF18917">
    <property type="entry name" value="LiaI-LiaF-like_TM1"/>
    <property type="match status" value="1"/>
</dbReference>
<dbReference type="GO" id="GO:0005886">
    <property type="term" value="C:plasma membrane"/>
    <property type="evidence" value="ECO:0007669"/>
    <property type="project" value="UniProtKB-SubCell"/>
</dbReference>
<evidence type="ECO:0000256" key="2">
    <source>
        <dbReference type="ARBA" id="ARBA00022475"/>
    </source>
</evidence>
<dbReference type="EMBL" id="AFZX01000086">
    <property type="protein sequence ID" value="EHL06208.1"/>
    <property type="molecule type" value="Genomic_DNA"/>
</dbReference>
<evidence type="ECO:0000313" key="9">
    <source>
        <dbReference type="EMBL" id="EHL06208.1"/>
    </source>
</evidence>
<dbReference type="Proteomes" id="UP000004416">
    <property type="component" value="Unassembled WGS sequence"/>
</dbReference>
<comment type="subcellular location">
    <subcellularLocation>
        <location evidence="1">Cell membrane</location>
        <topology evidence="1">Single-pass membrane protein</topology>
    </subcellularLocation>
</comment>
<keyword evidence="3 6" id="KW-0812">Transmembrane</keyword>
<name>G9XQP8_DESHA</name>
<evidence type="ECO:0000256" key="1">
    <source>
        <dbReference type="ARBA" id="ARBA00004162"/>
    </source>
</evidence>
<evidence type="ECO:0000256" key="4">
    <source>
        <dbReference type="ARBA" id="ARBA00022989"/>
    </source>
</evidence>
<keyword evidence="5 6" id="KW-0472">Membrane</keyword>
<feature type="domain" description="Phage shock protein PspC N-terminal" evidence="7">
    <location>
        <begin position="6"/>
        <end position="61"/>
    </location>
</feature>
<feature type="domain" description="LiaI-LiaF-like transmembrane region" evidence="8">
    <location>
        <begin position="111"/>
        <end position="150"/>
    </location>
</feature>
<dbReference type="AlphaFoldDB" id="G9XQP8"/>
<sequence length="154" mass="17089">MSMTDKLYRSETDKKVGGVCGGLADYFDIDSTLIRLVVLLTFFMGGVGFLLYIIAWAVIPVNPGYRAGGGYHHGGTVVDEMKESVQDIGSSAQSFAQDLRTANPSQRKRYIGIGLMILGAIFLLDQWFPHFFAWGKMWPLILIIIGIGIIIRRD</sequence>
<evidence type="ECO:0000256" key="6">
    <source>
        <dbReference type="SAM" id="Phobius"/>
    </source>
</evidence>
<evidence type="ECO:0000259" key="8">
    <source>
        <dbReference type="Pfam" id="PF18917"/>
    </source>
</evidence>
<gene>
    <name evidence="9" type="ORF">HMPREF0322_03296</name>
</gene>
<accession>G9XQP8</accession>
<evidence type="ECO:0000256" key="3">
    <source>
        <dbReference type="ARBA" id="ARBA00022692"/>
    </source>
</evidence>
<feature type="transmembrane region" description="Helical" evidence="6">
    <location>
        <begin position="33"/>
        <end position="59"/>
    </location>
</feature>
<proteinExistence type="predicted"/>
<reference evidence="9 10" key="1">
    <citation type="submission" date="2011-08" db="EMBL/GenBank/DDBJ databases">
        <authorList>
            <person name="Weinstock G."/>
            <person name="Sodergren E."/>
            <person name="Clifton S."/>
            <person name="Fulton L."/>
            <person name="Fulton B."/>
            <person name="Courtney L."/>
            <person name="Fronick C."/>
            <person name="Harrison M."/>
            <person name="Strong C."/>
            <person name="Farmer C."/>
            <person name="Delahaunty K."/>
            <person name="Markovic C."/>
            <person name="Hall O."/>
            <person name="Minx P."/>
            <person name="Tomlinson C."/>
            <person name="Mitreva M."/>
            <person name="Hou S."/>
            <person name="Chen J."/>
            <person name="Wollam A."/>
            <person name="Pepin K.H."/>
            <person name="Johnson M."/>
            <person name="Bhonagiri V."/>
            <person name="Zhang X."/>
            <person name="Suruliraj S."/>
            <person name="Warren W."/>
            <person name="Chinwalla A."/>
            <person name="Mardis E.R."/>
            <person name="Wilson R.K."/>
        </authorList>
    </citation>
    <scope>NUCLEOTIDE SEQUENCE [LARGE SCALE GENOMIC DNA]</scope>
    <source>
        <strain evidence="9 10">DP7</strain>
    </source>
</reference>
<evidence type="ECO:0000313" key="10">
    <source>
        <dbReference type="Proteomes" id="UP000004416"/>
    </source>
</evidence>
<feature type="transmembrane region" description="Helical" evidence="6">
    <location>
        <begin position="134"/>
        <end position="151"/>
    </location>
</feature>
<dbReference type="PATRIC" id="fig|537010.4.peg.3078"/>
<comment type="caution">
    <text evidence="9">The sequence shown here is derived from an EMBL/GenBank/DDBJ whole genome shotgun (WGS) entry which is preliminary data.</text>
</comment>
<dbReference type="Pfam" id="PF04024">
    <property type="entry name" value="PspC"/>
    <property type="match status" value="1"/>
</dbReference>
<evidence type="ECO:0000256" key="5">
    <source>
        <dbReference type="ARBA" id="ARBA00023136"/>
    </source>
</evidence>
<keyword evidence="4 6" id="KW-1133">Transmembrane helix</keyword>
<dbReference type="HOGENOM" id="CLU_099432_0_1_9"/>
<dbReference type="InterPro" id="IPR007168">
    <property type="entry name" value="Phageshock_PspC_N"/>
</dbReference>
<protein>
    <submittedName>
        <fullName evidence="9">PspC domain protein</fullName>
    </submittedName>
</protein>
<organism evidence="9 10">
    <name type="scientific">Desulfitobacterium hafniense DP7</name>
    <dbReference type="NCBI Taxonomy" id="537010"/>
    <lineage>
        <taxon>Bacteria</taxon>
        <taxon>Bacillati</taxon>
        <taxon>Bacillota</taxon>
        <taxon>Clostridia</taxon>
        <taxon>Eubacteriales</taxon>
        <taxon>Desulfitobacteriaceae</taxon>
        <taxon>Desulfitobacterium</taxon>
    </lineage>
</organism>
<feature type="transmembrane region" description="Helical" evidence="6">
    <location>
        <begin position="110"/>
        <end position="128"/>
    </location>
</feature>